<keyword evidence="2" id="KW-0132">Cell division</keyword>
<proteinExistence type="inferred from homology"/>
<dbReference type="GO" id="GO:0008360">
    <property type="term" value="P:regulation of cell shape"/>
    <property type="evidence" value="ECO:0007669"/>
    <property type="project" value="UniProtKB-KW"/>
</dbReference>
<dbReference type="SUPFAM" id="SSF53244">
    <property type="entry name" value="MurD-like peptide ligases, peptide-binding domain"/>
    <property type="match status" value="1"/>
</dbReference>
<dbReference type="GO" id="GO:0009252">
    <property type="term" value="P:peptidoglycan biosynthetic process"/>
    <property type="evidence" value="ECO:0007669"/>
    <property type="project" value="UniProtKB-UniPathway"/>
</dbReference>
<evidence type="ECO:0000259" key="4">
    <source>
        <dbReference type="Pfam" id="PF08245"/>
    </source>
</evidence>
<dbReference type="Gene3D" id="3.40.1190.10">
    <property type="entry name" value="Mur-like, catalytic domain"/>
    <property type="match status" value="1"/>
</dbReference>
<keyword evidence="5" id="KW-0436">Ligase</keyword>
<gene>
    <name evidence="5" type="ORF">SAMN02745121_04689</name>
</gene>
<dbReference type="Gene3D" id="3.90.190.20">
    <property type="entry name" value="Mur ligase, C-terminal domain"/>
    <property type="match status" value="1"/>
</dbReference>
<dbReference type="OrthoDB" id="9800958at2"/>
<comment type="subcellular location">
    <subcellularLocation>
        <location evidence="2">Cytoplasm</location>
    </subcellularLocation>
</comment>
<dbReference type="Pfam" id="PF08245">
    <property type="entry name" value="Mur_ligase_M"/>
    <property type="match status" value="1"/>
</dbReference>
<evidence type="ECO:0000259" key="3">
    <source>
        <dbReference type="Pfam" id="PF02875"/>
    </source>
</evidence>
<keyword evidence="2" id="KW-0131">Cell cycle</keyword>
<comment type="pathway">
    <text evidence="2">Cell wall biogenesis; peptidoglycan biosynthesis.</text>
</comment>
<dbReference type="GO" id="GO:0005524">
    <property type="term" value="F:ATP binding"/>
    <property type="evidence" value="ECO:0007669"/>
    <property type="project" value="InterPro"/>
</dbReference>
<dbReference type="NCBIfam" id="TIGR01085">
    <property type="entry name" value="murE"/>
    <property type="match status" value="1"/>
</dbReference>
<dbReference type="STRING" id="54.SAMN02745121_04689"/>
<dbReference type="GO" id="GO:0051301">
    <property type="term" value="P:cell division"/>
    <property type="evidence" value="ECO:0007669"/>
    <property type="project" value="UniProtKB-KW"/>
</dbReference>
<dbReference type="InterPro" id="IPR005761">
    <property type="entry name" value="UDP-N-AcMur-Glu-dNH2Pim_ligase"/>
</dbReference>
<reference evidence="6" key="1">
    <citation type="submission" date="2016-10" db="EMBL/GenBank/DDBJ databases">
        <authorList>
            <person name="Varghese N."/>
            <person name="Submissions S."/>
        </authorList>
    </citation>
    <scope>NUCLEOTIDE SEQUENCE [LARGE SCALE GENOMIC DNA]</scope>
    <source>
        <strain evidence="6">ATCC 25963</strain>
    </source>
</reference>
<dbReference type="InterPro" id="IPR004101">
    <property type="entry name" value="Mur_ligase_C"/>
</dbReference>
<dbReference type="SUPFAM" id="SSF53623">
    <property type="entry name" value="MurD-like peptide ligases, catalytic domain"/>
    <property type="match status" value="1"/>
</dbReference>
<feature type="domain" description="Mur ligase central" evidence="4">
    <location>
        <begin position="22"/>
        <end position="231"/>
    </location>
</feature>
<dbReference type="RefSeq" id="WP_143140781.1">
    <property type="nucleotide sequence ID" value="NZ_FOMX01000015.1"/>
</dbReference>
<evidence type="ECO:0000313" key="5">
    <source>
        <dbReference type="EMBL" id="SFE55723.1"/>
    </source>
</evidence>
<keyword evidence="2" id="KW-0961">Cell wall biogenesis/degradation</keyword>
<dbReference type="InterPro" id="IPR013221">
    <property type="entry name" value="Mur_ligase_cen"/>
</dbReference>
<dbReference type="AlphaFoldDB" id="A0A1I2BKC6"/>
<organism evidence="5 6">
    <name type="scientific">Nannocystis exedens</name>
    <dbReference type="NCBI Taxonomy" id="54"/>
    <lineage>
        <taxon>Bacteria</taxon>
        <taxon>Pseudomonadati</taxon>
        <taxon>Myxococcota</taxon>
        <taxon>Polyangia</taxon>
        <taxon>Nannocystales</taxon>
        <taxon>Nannocystaceae</taxon>
        <taxon>Nannocystis</taxon>
    </lineage>
</organism>
<dbReference type="InterPro" id="IPR036565">
    <property type="entry name" value="Mur-like_cat_sf"/>
</dbReference>
<keyword evidence="6" id="KW-1185">Reference proteome</keyword>
<dbReference type="UniPathway" id="UPA00219"/>
<sequence length="413" mass="43175">MSDPRPVPAAAPWAEDMRTFGVTGTNGKTSTTTMLAAIVRAAGQHVFAATTLDYSLDGRPLPVERSWQGFLAAAEQSRAAGARHAAVEITSQSLARGYAKRWRFDWSVFTNLSPDHFQSHGSWEHYLASKAQLFVHTSPGGAAILNARDPAALLLDQVTPVDVRRVWYGVMSRGPCLKEHDLEAVSVRTSVDGTALTLAPSPLAEALGGALQVAYVGDVFAENALAAAAAALSAGLPAAAVRAGLASCPVVPGRFEVLGRAPVAVVDYAHTPDALERTCATARALAGEGRVIVVFGAGGDTDAGKREPMGEAVGRAADIAVLTTDNPRREDPRQIAAHLRAGLVRGGRARIVEEADRLRAIGLALELAQPGDVVVVAGKGHEVGQTIGDETLPFSDRAVVKQLLGLEADDGEA</sequence>
<dbReference type="GO" id="GO:0071555">
    <property type="term" value="P:cell wall organization"/>
    <property type="evidence" value="ECO:0007669"/>
    <property type="project" value="UniProtKB-KW"/>
</dbReference>
<dbReference type="Proteomes" id="UP000199400">
    <property type="component" value="Unassembled WGS sequence"/>
</dbReference>
<dbReference type="GO" id="GO:0016881">
    <property type="term" value="F:acid-amino acid ligase activity"/>
    <property type="evidence" value="ECO:0007669"/>
    <property type="project" value="InterPro"/>
</dbReference>
<name>A0A1I2BKC6_9BACT</name>
<dbReference type="GO" id="GO:0005737">
    <property type="term" value="C:cytoplasm"/>
    <property type="evidence" value="ECO:0007669"/>
    <property type="project" value="UniProtKB-SubCell"/>
</dbReference>
<dbReference type="Pfam" id="PF02875">
    <property type="entry name" value="Mur_ligase_C"/>
    <property type="match status" value="1"/>
</dbReference>
<accession>A0A1I2BKC6</accession>
<dbReference type="EMBL" id="FOMX01000015">
    <property type="protein sequence ID" value="SFE55723.1"/>
    <property type="molecule type" value="Genomic_DNA"/>
</dbReference>
<keyword evidence="2" id="KW-0133">Cell shape</keyword>
<dbReference type="PANTHER" id="PTHR23135">
    <property type="entry name" value="MUR LIGASE FAMILY MEMBER"/>
    <property type="match status" value="1"/>
</dbReference>
<evidence type="ECO:0000256" key="2">
    <source>
        <dbReference type="RuleBase" id="RU004135"/>
    </source>
</evidence>
<evidence type="ECO:0000313" key="6">
    <source>
        <dbReference type="Proteomes" id="UP000199400"/>
    </source>
</evidence>
<feature type="domain" description="Mur ligase C-terminal" evidence="3">
    <location>
        <begin position="253"/>
        <end position="380"/>
    </location>
</feature>
<dbReference type="InterPro" id="IPR036615">
    <property type="entry name" value="Mur_ligase_C_dom_sf"/>
</dbReference>
<keyword evidence="2" id="KW-0573">Peptidoglycan synthesis</keyword>
<protein>
    <submittedName>
        <fullName evidence="5">UDP-N-acetylmuramoylalanyl-D-glutamate--2,6-diaminopimelate ligase</fullName>
    </submittedName>
</protein>
<dbReference type="PANTHER" id="PTHR23135:SF4">
    <property type="entry name" value="UDP-N-ACETYLMURAMOYL-L-ALANYL-D-GLUTAMATE--2,6-DIAMINOPIMELATE LIGASE MURE HOMOLOG, CHLOROPLASTIC"/>
    <property type="match status" value="1"/>
</dbReference>
<evidence type="ECO:0000256" key="1">
    <source>
        <dbReference type="ARBA" id="ARBA00005898"/>
    </source>
</evidence>
<comment type="similarity">
    <text evidence="1">Belongs to the MurCDEF family. MurE subfamily.</text>
</comment>